<sequence length="303" mass="31472">MVTGLRAQQRPRVPISRRGVLLGAAALSSAGPAGAEVAAPRVAAVDWAMLETALALGVTPVAGAELRLFAKAAVEPAIPAGVADIGLRGGLSYEALYAAKPDLILSSPWYAAREAILARIAPVASYSIYEPGRPPYVPAEAATRALGERLGRRAEADALIAAAASEFEAGRARLARFATRPLLIINLGDPRHFRAFGDESMFVDAAKRLGLSSAWVARTAFGAFPTVGVEALAGMPDAFVVNVGPSPRDALDALGSSPLWRAMPQIANGRIVALDPVNAYGGIPAARRFARLLVEALSAHAEG</sequence>
<evidence type="ECO:0000256" key="1">
    <source>
        <dbReference type="ARBA" id="ARBA00004196"/>
    </source>
</evidence>
<organism evidence="8 9">
    <name type="scientific">Hansschlegelia plantiphila</name>
    <dbReference type="NCBI Taxonomy" id="374655"/>
    <lineage>
        <taxon>Bacteria</taxon>
        <taxon>Pseudomonadati</taxon>
        <taxon>Pseudomonadota</taxon>
        <taxon>Alphaproteobacteria</taxon>
        <taxon>Hyphomicrobiales</taxon>
        <taxon>Methylopilaceae</taxon>
        <taxon>Hansschlegelia</taxon>
    </lineage>
</organism>
<dbReference type="AlphaFoldDB" id="A0A9W6IZZ2"/>
<gene>
    <name evidence="8" type="primary">fhuD</name>
    <name evidence="8" type="ORF">GCM10008179_08260</name>
</gene>
<dbReference type="EMBL" id="BSFI01000004">
    <property type="protein sequence ID" value="GLK67188.1"/>
    <property type="molecule type" value="Genomic_DNA"/>
</dbReference>
<dbReference type="InterPro" id="IPR002491">
    <property type="entry name" value="ABC_transptr_periplasmic_BD"/>
</dbReference>
<keyword evidence="5 6" id="KW-0732">Signal</keyword>
<comment type="subcellular location">
    <subcellularLocation>
        <location evidence="1">Cell envelope</location>
    </subcellularLocation>
</comment>
<feature type="chain" id="PRO_5040918108" evidence="6">
    <location>
        <begin position="36"/>
        <end position="303"/>
    </location>
</feature>
<dbReference type="InterPro" id="IPR006311">
    <property type="entry name" value="TAT_signal"/>
</dbReference>
<evidence type="ECO:0000313" key="9">
    <source>
        <dbReference type="Proteomes" id="UP001143372"/>
    </source>
</evidence>
<reference evidence="8" key="2">
    <citation type="submission" date="2023-01" db="EMBL/GenBank/DDBJ databases">
        <authorList>
            <person name="Sun Q."/>
            <person name="Evtushenko L."/>
        </authorList>
    </citation>
    <scope>NUCLEOTIDE SEQUENCE</scope>
    <source>
        <strain evidence="8">VKM B-2347</strain>
    </source>
</reference>
<protein>
    <submittedName>
        <fullName evidence="8">Amino acid ABC transporter substrate-binding protein</fullName>
    </submittedName>
</protein>
<keyword evidence="3" id="KW-0813">Transport</keyword>
<comment type="similarity">
    <text evidence="2">Belongs to the bacterial solute-binding protein 8 family.</text>
</comment>
<keyword evidence="4" id="KW-0406">Ion transport</keyword>
<dbReference type="PRINTS" id="PR01715">
    <property type="entry name" value="FERRIBNDNGPP"/>
</dbReference>
<dbReference type="InterPro" id="IPR051313">
    <property type="entry name" value="Bact_iron-sidero_bind"/>
</dbReference>
<comment type="caution">
    <text evidence="8">The sequence shown here is derived from an EMBL/GenBank/DDBJ whole genome shotgun (WGS) entry which is preliminary data.</text>
</comment>
<dbReference type="PROSITE" id="PS50983">
    <property type="entry name" value="FE_B12_PBP"/>
    <property type="match status" value="1"/>
</dbReference>
<accession>A0A9W6IZZ2</accession>
<keyword evidence="4" id="KW-0408">Iron</keyword>
<dbReference type="PROSITE" id="PS51318">
    <property type="entry name" value="TAT"/>
    <property type="match status" value="1"/>
</dbReference>
<proteinExistence type="inferred from homology"/>
<dbReference type="GO" id="GO:0030288">
    <property type="term" value="C:outer membrane-bounded periplasmic space"/>
    <property type="evidence" value="ECO:0007669"/>
    <property type="project" value="TreeGrafter"/>
</dbReference>
<keyword evidence="4" id="KW-0410">Iron transport</keyword>
<dbReference type="GO" id="GO:1901678">
    <property type="term" value="P:iron coordination entity transport"/>
    <property type="evidence" value="ECO:0007669"/>
    <property type="project" value="UniProtKB-ARBA"/>
</dbReference>
<dbReference type="Gene3D" id="3.40.50.1980">
    <property type="entry name" value="Nitrogenase molybdenum iron protein domain"/>
    <property type="match status" value="2"/>
</dbReference>
<dbReference type="SUPFAM" id="SSF53807">
    <property type="entry name" value="Helical backbone' metal receptor"/>
    <property type="match status" value="1"/>
</dbReference>
<evidence type="ECO:0000256" key="2">
    <source>
        <dbReference type="ARBA" id="ARBA00008814"/>
    </source>
</evidence>
<evidence type="ECO:0000259" key="7">
    <source>
        <dbReference type="PROSITE" id="PS50983"/>
    </source>
</evidence>
<feature type="signal peptide" evidence="6">
    <location>
        <begin position="1"/>
        <end position="35"/>
    </location>
</feature>
<evidence type="ECO:0000256" key="6">
    <source>
        <dbReference type="SAM" id="SignalP"/>
    </source>
</evidence>
<evidence type="ECO:0000256" key="5">
    <source>
        <dbReference type="ARBA" id="ARBA00022729"/>
    </source>
</evidence>
<reference evidence="8" key="1">
    <citation type="journal article" date="2014" name="Int. J. Syst. Evol. Microbiol.">
        <title>Complete genome sequence of Corynebacterium casei LMG S-19264T (=DSM 44701T), isolated from a smear-ripened cheese.</title>
        <authorList>
            <consortium name="US DOE Joint Genome Institute (JGI-PGF)"/>
            <person name="Walter F."/>
            <person name="Albersmeier A."/>
            <person name="Kalinowski J."/>
            <person name="Ruckert C."/>
        </authorList>
    </citation>
    <scope>NUCLEOTIDE SEQUENCE</scope>
    <source>
        <strain evidence="8">VKM B-2347</strain>
    </source>
</reference>
<keyword evidence="9" id="KW-1185">Reference proteome</keyword>
<dbReference type="PANTHER" id="PTHR30532:SF1">
    <property type="entry name" value="IRON(3+)-HYDROXAMATE-BINDING PROTEIN FHUD"/>
    <property type="match status" value="1"/>
</dbReference>
<evidence type="ECO:0000256" key="4">
    <source>
        <dbReference type="ARBA" id="ARBA00022496"/>
    </source>
</evidence>
<evidence type="ECO:0000313" key="8">
    <source>
        <dbReference type="EMBL" id="GLK67188.1"/>
    </source>
</evidence>
<dbReference type="Proteomes" id="UP001143372">
    <property type="component" value="Unassembled WGS sequence"/>
</dbReference>
<dbReference type="PANTHER" id="PTHR30532">
    <property type="entry name" value="IRON III DICITRATE-BINDING PERIPLASMIC PROTEIN"/>
    <property type="match status" value="1"/>
</dbReference>
<dbReference type="Pfam" id="PF01497">
    <property type="entry name" value="Peripla_BP_2"/>
    <property type="match status" value="1"/>
</dbReference>
<evidence type="ECO:0000256" key="3">
    <source>
        <dbReference type="ARBA" id="ARBA00022448"/>
    </source>
</evidence>
<feature type="domain" description="Fe/B12 periplasmic-binding" evidence="7">
    <location>
        <begin position="41"/>
        <end position="303"/>
    </location>
</feature>
<name>A0A9W6IZZ2_9HYPH</name>